<name>A0A453LX16_AEGTS</name>
<dbReference type="Gramene" id="AET5Gv20940500.1">
    <property type="protein sequence ID" value="AET5Gv20940500.1"/>
    <property type="gene ID" value="AET5Gv20940500"/>
</dbReference>
<organism evidence="2 3">
    <name type="scientific">Aegilops tauschii subsp. strangulata</name>
    <name type="common">Goatgrass</name>
    <dbReference type="NCBI Taxonomy" id="200361"/>
    <lineage>
        <taxon>Eukaryota</taxon>
        <taxon>Viridiplantae</taxon>
        <taxon>Streptophyta</taxon>
        <taxon>Embryophyta</taxon>
        <taxon>Tracheophyta</taxon>
        <taxon>Spermatophyta</taxon>
        <taxon>Magnoliopsida</taxon>
        <taxon>Liliopsida</taxon>
        <taxon>Poales</taxon>
        <taxon>Poaceae</taxon>
        <taxon>BOP clade</taxon>
        <taxon>Pooideae</taxon>
        <taxon>Triticodae</taxon>
        <taxon>Triticeae</taxon>
        <taxon>Triticinae</taxon>
        <taxon>Aegilops</taxon>
    </lineage>
</organism>
<keyword evidence="1" id="KW-0812">Transmembrane</keyword>
<keyword evidence="1" id="KW-1133">Transmembrane helix</keyword>
<reference evidence="2" key="3">
    <citation type="journal article" date="2017" name="Nature">
        <title>Genome sequence of the progenitor of the wheat D genome Aegilops tauschii.</title>
        <authorList>
            <person name="Luo M.C."/>
            <person name="Gu Y.Q."/>
            <person name="Puiu D."/>
            <person name="Wang H."/>
            <person name="Twardziok S.O."/>
            <person name="Deal K.R."/>
            <person name="Huo N."/>
            <person name="Zhu T."/>
            <person name="Wang L."/>
            <person name="Wang Y."/>
            <person name="McGuire P.E."/>
            <person name="Liu S."/>
            <person name="Long H."/>
            <person name="Ramasamy R.K."/>
            <person name="Rodriguez J.C."/>
            <person name="Van S.L."/>
            <person name="Yuan L."/>
            <person name="Wang Z."/>
            <person name="Xia Z."/>
            <person name="Xiao L."/>
            <person name="Anderson O.D."/>
            <person name="Ouyang S."/>
            <person name="Liang Y."/>
            <person name="Zimin A.V."/>
            <person name="Pertea G."/>
            <person name="Qi P."/>
            <person name="Bennetzen J.L."/>
            <person name="Dai X."/>
            <person name="Dawson M.W."/>
            <person name="Muller H.G."/>
            <person name="Kugler K."/>
            <person name="Rivarola-Duarte L."/>
            <person name="Spannagl M."/>
            <person name="Mayer K.F.X."/>
            <person name="Lu F.H."/>
            <person name="Bevan M.W."/>
            <person name="Leroy P."/>
            <person name="Li P."/>
            <person name="You F.M."/>
            <person name="Sun Q."/>
            <person name="Liu Z."/>
            <person name="Lyons E."/>
            <person name="Wicker T."/>
            <person name="Salzberg S.L."/>
            <person name="Devos K.M."/>
            <person name="Dvorak J."/>
        </authorList>
    </citation>
    <scope>NUCLEOTIDE SEQUENCE [LARGE SCALE GENOMIC DNA]</scope>
    <source>
        <strain evidence="2">cv. AL8/78</strain>
    </source>
</reference>
<reference evidence="3" key="1">
    <citation type="journal article" date="2014" name="Science">
        <title>Ancient hybridizations among the ancestral genomes of bread wheat.</title>
        <authorList>
            <consortium name="International Wheat Genome Sequencing Consortium,"/>
            <person name="Marcussen T."/>
            <person name="Sandve S.R."/>
            <person name="Heier L."/>
            <person name="Spannagl M."/>
            <person name="Pfeifer M."/>
            <person name="Jakobsen K.S."/>
            <person name="Wulff B.B."/>
            <person name="Steuernagel B."/>
            <person name="Mayer K.F."/>
            <person name="Olsen O.A."/>
        </authorList>
    </citation>
    <scope>NUCLEOTIDE SEQUENCE [LARGE SCALE GENOMIC DNA]</scope>
    <source>
        <strain evidence="3">cv. AL8/78</strain>
    </source>
</reference>
<sequence>PQPLTRDHSAQPTSTPLSIRTHRILVADDATMAALLARQAALALRARQTARLGPSATAMQGHLRTYMDAGAPKRFKEDEEKEQLAKELAKDWSAVFERSINTLFLTEMVRGLMLTLKYFFERKVTVKWRISHMLLVLLSCLLLLTVLLS</sequence>
<dbReference type="Proteomes" id="UP000015105">
    <property type="component" value="Chromosome 5D"/>
</dbReference>
<keyword evidence="1" id="KW-0472">Membrane</keyword>
<evidence type="ECO:0000313" key="3">
    <source>
        <dbReference type="Proteomes" id="UP000015105"/>
    </source>
</evidence>
<keyword evidence="3" id="KW-1185">Reference proteome</keyword>
<proteinExistence type="predicted"/>
<evidence type="ECO:0000313" key="2">
    <source>
        <dbReference type="EnsemblPlants" id="AET5Gv20940500.1"/>
    </source>
</evidence>
<dbReference type="EnsemblPlants" id="AET5Gv20940500.1">
    <property type="protein sequence ID" value="AET5Gv20940500.1"/>
    <property type="gene ID" value="AET5Gv20940500"/>
</dbReference>
<feature type="transmembrane region" description="Helical" evidence="1">
    <location>
        <begin position="130"/>
        <end position="148"/>
    </location>
</feature>
<accession>A0A453LX16</accession>
<reference evidence="3" key="2">
    <citation type="journal article" date="2017" name="Nat. Plants">
        <title>The Aegilops tauschii genome reveals multiple impacts of transposons.</title>
        <authorList>
            <person name="Zhao G."/>
            <person name="Zou C."/>
            <person name="Li K."/>
            <person name="Wang K."/>
            <person name="Li T."/>
            <person name="Gao L."/>
            <person name="Zhang X."/>
            <person name="Wang H."/>
            <person name="Yang Z."/>
            <person name="Liu X."/>
            <person name="Jiang W."/>
            <person name="Mao L."/>
            <person name="Kong X."/>
            <person name="Jiao Y."/>
            <person name="Jia J."/>
        </authorList>
    </citation>
    <scope>NUCLEOTIDE SEQUENCE [LARGE SCALE GENOMIC DNA]</scope>
    <source>
        <strain evidence="3">cv. AL8/78</strain>
    </source>
</reference>
<reference evidence="2" key="4">
    <citation type="submission" date="2019-03" db="UniProtKB">
        <authorList>
            <consortium name="EnsemblPlants"/>
        </authorList>
    </citation>
    <scope>IDENTIFICATION</scope>
</reference>
<dbReference type="AlphaFoldDB" id="A0A453LX16"/>
<evidence type="ECO:0000256" key="1">
    <source>
        <dbReference type="SAM" id="Phobius"/>
    </source>
</evidence>
<protein>
    <submittedName>
        <fullName evidence="2">Uncharacterized protein</fullName>
    </submittedName>
</protein>
<reference evidence="2" key="5">
    <citation type="journal article" date="2021" name="G3 (Bethesda)">
        <title>Aegilops tauschii genome assembly Aet v5.0 features greater sequence contiguity and improved annotation.</title>
        <authorList>
            <person name="Wang L."/>
            <person name="Zhu T."/>
            <person name="Rodriguez J.C."/>
            <person name="Deal K.R."/>
            <person name="Dubcovsky J."/>
            <person name="McGuire P.E."/>
            <person name="Lux T."/>
            <person name="Spannagl M."/>
            <person name="Mayer K.F.X."/>
            <person name="Baldrich P."/>
            <person name="Meyers B.C."/>
            <person name="Huo N."/>
            <person name="Gu Y.Q."/>
            <person name="Zhou H."/>
            <person name="Devos K.M."/>
            <person name="Bennetzen J.L."/>
            <person name="Unver T."/>
            <person name="Budak H."/>
            <person name="Gulick P.J."/>
            <person name="Galiba G."/>
            <person name="Kalapos B."/>
            <person name="Nelson D.R."/>
            <person name="Li P."/>
            <person name="You F.M."/>
            <person name="Luo M.C."/>
            <person name="Dvorak J."/>
        </authorList>
    </citation>
    <scope>NUCLEOTIDE SEQUENCE [LARGE SCALE GENOMIC DNA]</scope>
    <source>
        <strain evidence="2">cv. AL8/78</strain>
    </source>
</reference>